<proteinExistence type="predicted"/>
<evidence type="ECO:0000313" key="1">
    <source>
        <dbReference type="EnsemblMetazoa" id="PPA45915.1"/>
    </source>
</evidence>
<evidence type="ECO:0000313" key="2">
    <source>
        <dbReference type="Proteomes" id="UP000005239"/>
    </source>
</evidence>
<protein>
    <submittedName>
        <fullName evidence="1">Uncharacterized protein</fullName>
    </submittedName>
</protein>
<dbReference type="Proteomes" id="UP000005239">
    <property type="component" value="Unassembled WGS sequence"/>
</dbReference>
<organism evidence="1 2">
    <name type="scientific">Pristionchus pacificus</name>
    <name type="common">Parasitic nematode worm</name>
    <dbReference type="NCBI Taxonomy" id="54126"/>
    <lineage>
        <taxon>Eukaryota</taxon>
        <taxon>Metazoa</taxon>
        <taxon>Ecdysozoa</taxon>
        <taxon>Nematoda</taxon>
        <taxon>Chromadorea</taxon>
        <taxon>Rhabditida</taxon>
        <taxon>Rhabditina</taxon>
        <taxon>Diplogasteromorpha</taxon>
        <taxon>Diplogasteroidea</taxon>
        <taxon>Neodiplogasteridae</taxon>
        <taxon>Pristionchus</taxon>
    </lineage>
</organism>
<accession>A0A8R1V194</accession>
<dbReference type="AlphaFoldDB" id="A0A2A6C116"/>
<gene>
    <name evidence="1" type="primary">WBGene00284284</name>
</gene>
<sequence>MKGCEGESSYEKIDAVESDNVKCTLKNPIEPREMTRCRALFLVNPVEPSGESRFIRDEEDSVVNQSEWSIWGTKKQTEIKLSNSLHRTY</sequence>
<reference evidence="2" key="1">
    <citation type="journal article" date="2008" name="Nat. Genet.">
        <title>The Pristionchus pacificus genome provides a unique perspective on nematode lifestyle and parasitism.</title>
        <authorList>
            <person name="Dieterich C."/>
            <person name="Clifton S.W."/>
            <person name="Schuster L.N."/>
            <person name="Chinwalla A."/>
            <person name="Delehaunty K."/>
            <person name="Dinkelacker I."/>
            <person name="Fulton L."/>
            <person name="Fulton R."/>
            <person name="Godfrey J."/>
            <person name="Minx P."/>
            <person name="Mitreva M."/>
            <person name="Roeseler W."/>
            <person name="Tian H."/>
            <person name="Witte H."/>
            <person name="Yang S.P."/>
            <person name="Wilson R.K."/>
            <person name="Sommer R.J."/>
        </authorList>
    </citation>
    <scope>NUCLEOTIDE SEQUENCE [LARGE SCALE GENOMIC DNA]</scope>
    <source>
        <strain evidence="2">PS312</strain>
    </source>
</reference>
<reference evidence="1" key="2">
    <citation type="submission" date="2022-06" db="UniProtKB">
        <authorList>
            <consortium name="EnsemblMetazoa"/>
        </authorList>
    </citation>
    <scope>IDENTIFICATION</scope>
    <source>
        <strain evidence="1">PS312</strain>
    </source>
</reference>
<dbReference type="EnsemblMetazoa" id="PPA45915.1">
    <property type="protein sequence ID" value="PPA45915.1"/>
    <property type="gene ID" value="WBGene00284284"/>
</dbReference>
<name>A0A2A6C116_PRIPA</name>
<accession>A0A2A6C116</accession>
<keyword evidence="2" id="KW-1185">Reference proteome</keyword>